<name>A0ABT6YGQ1_9BACT</name>
<dbReference type="SUPFAM" id="SSF55008">
    <property type="entry name" value="HMA, heavy metal-associated domain"/>
    <property type="match status" value="1"/>
</dbReference>
<comment type="caution">
    <text evidence="2">The sequence shown here is derived from an EMBL/GenBank/DDBJ whole genome shotgun (WGS) entry which is preliminary data.</text>
</comment>
<gene>
    <name evidence="2" type="ORF">QM480_00430</name>
</gene>
<dbReference type="InterPro" id="IPR006121">
    <property type="entry name" value="HMA_dom"/>
</dbReference>
<dbReference type="Gene3D" id="3.30.70.100">
    <property type="match status" value="1"/>
</dbReference>
<dbReference type="PROSITE" id="PS50846">
    <property type="entry name" value="HMA_2"/>
    <property type="match status" value="1"/>
</dbReference>
<keyword evidence="3" id="KW-1185">Reference proteome</keyword>
<dbReference type="CDD" id="cd00371">
    <property type="entry name" value="HMA"/>
    <property type="match status" value="1"/>
</dbReference>
<dbReference type="RefSeq" id="WP_283368132.1">
    <property type="nucleotide sequence ID" value="NZ_JASHID010000001.1"/>
</dbReference>
<evidence type="ECO:0000313" key="3">
    <source>
        <dbReference type="Proteomes" id="UP001236569"/>
    </source>
</evidence>
<dbReference type="InterPro" id="IPR036163">
    <property type="entry name" value="HMA_dom_sf"/>
</dbReference>
<dbReference type="Proteomes" id="UP001236569">
    <property type="component" value="Unassembled WGS sequence"/>
</dbReference>
<proteinExistence type="predicted"/>
<evidence type="ECO:0000313" key="2">
    <source>
        <dbReference type="EMBL" id="MDI9862769.1"/>
    </source>
</evidence>
<evidence type="ECO:0000259" key="1">
    <source>
        <dbReference type="PROSITE" id="PS50846"/>
    </source>
</evidence>
<dbReference type="Pfam" id="PF00403">
    <property type="entry name" value="HMA"/>
    <property type="match status" value="1"/>
</dbReference>
<reference evidence="2 3" key="1">
    <citation type="submission" date="2023-05" db="EMBL/GenBank/DDBJ databases">
        <title>Novel species of genus Flectobacillus isolated from stream in China.</title>
        <authorList>
            <person name="Lu H."/>
        </authorList>
    </citation>
    <scope>NUCLEOTIDE SEQUENCE [LARGE SCALE GENOMIC DNA]</scope>
    <source>
        <strain evidence="2 3">DC10W</strain>
    </source>
</reference>
<dbReference type="EMBL" id="JASHID010000001">
    <property type="protein sequence ID" value="MDI9862769.1"/>
    <property type="molecule type" value="Genomic_DNA"/>
</dbReference>
<organism evidence="2 3">
    <name type="scientific">Flectobacillus longus</name>
    <dbReference type="NCBI Taxonomy" id="2984207"/>
    <lineage>
        <taxon>Bacteria</taxon>
        <taxon>Pseudomonadati</taxon>
        <taxon>Bacteroidota</taxon>
        <taxon>Cytophagia</taxon>
        <taxon>Cytophagales</taxon>
        <taxon>Flectobacillaceae</taxon>
        <taxon>Flectobacillus</taxon>
    </lineage>
</organism>
<accession>A0ABT6YGQ1</accession>
<protein>
    <submittedName>
        <fullName evidence="2">Heavy-metal-associated domain-containing protein</fullName>
    </submittedName>
</protein>
<sequence>MEKLKFKTNINCGNCVSKVSPFLNQVEEIENWKVDTSIPEKILTVEGEDLSSERIKEVVESAGFEITVIA</sequence>
<feature type="domain" description="HMA" evidence="1">
    <location>
        <begin position="1"/>
        <end position="67"/>
    </location>
</feature>